<dbReference type="InterPro" id="IPR002197">
    <property type="entry name" value="HTH_Fis"/>
</dbReference>
<feature type="modified residue" description="4-aspartylphosphate" evidence="8">
    <location>
        <position position="53"/>
    </location>
</feature>
<proteinExistence type="predicted"/>
<dbReference type="SUPFAM" id="SSF46689">
    <property type="entry name" value="Homeodomain-like"/>
    <property type="match status" value="1"/>
</dbReference>
<keyword evidence="4" id="KW-0805">Transcription regulation</keyword>
<dbReference type="InterPro" id="IPR009057">
    <property type="entry name" value="Homeodomain-like_sf"/>
</dbReference>
<dbReference type="SMART" id="SM00448">
    <property type="entry name" value="REC"/>
    <property type="match status" value="1"/>
</dbReference>
<dbReference type="PROSITE" id="PS00676">
    <property type="entry name" value="SIGMA54_INTERACT_2"/>
    <property type="match status" value="1"/>
</dbReference>
<organism evidence="11 12">
    <name type="scientific">Sphingomonas qilianensis</name>
    <dbReference type="NCBI Taxonomy" id="1736690"/>
    <lineage>
        <taxon>Bacteria</taxon>
        <taxon>Pseudomonadati</taxon>
        <taxon>Pseudomonadota</taxon>
        <taxon>Alphaproteobacteria</taxon>
        <taxon>Sphingomonadales</taxon>
        <taxon>Sphingomonadaceae</taxon>
        <taxon>Sphingomonas</taxon>
    </lineage>
</organism>
<dbReference type="Gene3D" id="3.40.50.300">
    <property type="entry name" value="P-loop containing nucleotide triphosphate hydrolases"/>
    <property type="match status" value="1"/>
</dbReference>
<dbReference type="PANTHER" id="PTHR32071:SF113">
    <property type="entry name" value="ALGINATE BIOSYNTHESIS TRANSCRIPTIONAL REGULATORY PROTEIN ALGB"/>
    <property type="match status" value="1"/>
</dbReference>
<accession>A0ABU9XPM2</accession>
<gene>
    <name evidence="11" type="primary">prsR</name>
    <name evidence="11" type="ORF">ABC969_05000</name>
</gene>
<dbReference type="InterPro" id="IPR058031">
    <property type="entry name" value="AAA_lid_NorR"/>
</dbReference>
<evidence type="ECO:0000313" key="12">
    <source>
        <dbReference type="Proteomes" id="UP001404104"/>
    </source>
</evidence>
<dbReference type="PROSITE" id="PS00688">
    <property type="entry name" value="SIGMA54_INTERACT_3"/>
    <property type="match status" value="1"/>
</dbReference>
<keyword evidence="6" id="KW-0010">Activator</keyword>
<dbReference type="Pfam" id="PF25601">
    <property type="entry name" value="AAA_lid_14"/>
    <property type="match status" value="1"/>
</dbReference>
<dbReference type="SUPFAM" id="SSF52540">
    <property type="entry name" value="P-loop containing nucleoside triphosphate hydrolases"/>
    <property type="match status" value="1"/>
</dbReference>
<evidence type="ECO:0000256" key="2">
    <source>
        <dbReference type="ARBA" id="ARBA00022840"/>
    </source>
</evidence>
<dbReference type="InterPro" id="IPR011006">
    <property type="entry name" value="CheY-like_superfamily"/>
</dbReference>
<keyword evidence="7" id="KW-0804">Transcription</keyword>
<dbReference type="RefSeq" id="WP_345863392.1">
    <property type="nucleotide sequence ID" value="NZ_JBDIMF010000001.1"/>
</dbReference>
<dbReference type="SUPFAM" id="SSF52172">
    <property type="entry name" value="CheY-like"/>
    <property type="match status" value="1"/>
</dbReference>
<dbReference type="Proteomes" id="UP001404104">
    <property type="component" value="Unassembled WGS sequence"/>
</dbReference>
<dbReference type="SMART" id="SM00382">
    <property type="entry name" value="AAA"/>
    <property type="match status" value="1"/>
</dbReference>
<dbReference type="Pfam" id="PF00072">
    <property type="entry name" value="Response_reg"/>
    <property type="match status" value="1"/>
</dbReference>
<reference evidence="11 12" key="1">
    <citation type="submission" date="2024-05" db="EMBL/GenBank/DDBJ databases">
        <authorList>
            <person name="Liu Q."/>
            <person name="Xin Y.-H."/>
        </authorList>
    </citation>
    <scope>NUCLEOTIDE SEQUENCE [LARGE SCALE GENOMIC DNA]</scope>
    <source>
        <strain evidence="11 12">CGMCC 1.15349</strain>
    </source>
</reference>
<evidence type="ECO:0000259" key="9">
    <source>
        <dbReference type="PROSITE" id="PS50045"/>
    </source>
</evidence>
<dbReference type="NCBIfam" id="TIGR02915">
    <property type="entry name" value="PEP_resp_reg"/>
    <property type="match status" value="1"/>
</dbReference>
<comment type="caution">
    <text evidence="11">The sequence shown here is derived from an EMBL/GenBank/DDBJ whole genome shotgun (WGS) entry which is preliminary data.</text>
</comment>
<feature type="domain" description="Sigma-54 factor interaction" evidence="9">
    <location>
        <begin position="147"/>
        <end position="376"/>
    </location>
</feature>
<dbReference type="Pfam" id="PF00158">
    <property type="entry name" value="Sigma54_activat"/>
    <property type="match status" value="1"/>
</dbReference>
<dbReference type="CDD" id="cd00009">
    <property type="entry name" value="AAA"/>
    <property type="match status" value="1"/>
</dbReference>
<keyword evidence="2" id="KW-0067">ATP-binding</keyword>
<name>A0ABU9XPM2_9SPHN</name>
<dbReference type="InterPro" id="IPR025943">
    <property type="entry name" value="Sigma_54_int_dom_ATP-bd_2"/>
</dbReference>
<evidence type="ECO:0000256" key="8">
    <source>
        <dbReference type="PROSITE-ProRule" id="PRU00169"/>
    </source>
</evidence>
<sequence length="448" mass="48234">MTAKPKLLIVEDDLGLQRQLRWAYEDYEVIVASDRATALDAIRAEEPAVVTLDLGLPPDVDGTSEGFATLREILRLKPSTKVIVASGHGARDSALQAIADGAWDFYAKPIDIDQLGLIVARAFHVHALETENRRLFAAQAGPALGGMITAAPEMLKVTRMIERVAPADVTVMLRGASGTGKELLARGVHDLSPRAGGAFVAINCAAIPETLLESELFGHEKGAFTGAVKTTEGKIEQAHGGTLFLDEVGDIPLPLQVKLLRFLQERTIERIGGRKAIAVNTRIVCATHQDVDAMVAAGTFREDLYYRLAEIVVRIPVLAERAGDAGLLAQHLLRKYAKALQPAVTGLAPDARAAIAAWGWPGNVRELENRMKRAVIMAEGKLVTAADLDLAATDELPLNLRAAREAADRQAIRQALARADGNISNTAKLLGISRPTLYDLLKSYDLHA</sequence>
<evidence type="ECO:0000256" key="1">
    <source>
        <dbReference type="ARBA" id="ARBA00022741"/>
    </source>
</evidence>
<dbReference type="EMBL" id="JBDIMF010000001">
    <property type="protein sequence ID" value="MEN2785775.1"/>
    <property type="molecule type" value="Genomic_DNA"/>
</dbReference>
<dbReference type="Gene3D" id="1.10.8.60">
    <property type="match status" value="1"/>
</dbReference>
<keyword evidence="5" id="KW-0238">DNA-binding</keyword>
<dbReference type="InterPro" id="IPR002078">
    <property type="entry name" value="Sigma_54_int"/>
</dbReference>
<dbReference type="InterPro" id="IPR014264">
    <property type="entry name" value="PEP-CTERM_resp_reg"/>
</dbReference>
<keyword evidence="3" id="KW-0902">Two-component regulatory system</keyword>
<protein>
    <submittedName>
        <fullName evidence="11">PEP-CTERM-box response regulator transcription factor</fullName>
    </submittedName>
</protein>
<evidence type="ECO:0000256" key="5">
    <source>
        <dbReference type="ARBA" id="ARBA00023125"/>
    </source>
</evidence>
<dbReference type="InterPro" id="IPR001789">
    <property type="entry name" value="Sig_transdc_resp-reg_receiver"/>
</dbReference>
<dbReference type="Gene3D" id="3.40.50.2300">
    <property type="match status" value="1"/>
</dbReference>
<dbReference type="InterPro" id="IPR027417">
    <property type="entry name" value="P-loop_NTPase"/>
</dbReference>
<dbReference type="PROSITE" id="PS50110">
    <property type="entry name" value="RESPONSE_REGULATORY"/>
    <property type="match status" value="1"/>
</dbReference>
<evidence type="ECO:0000256" key="6">
    <source>
        <dbReference type="ARBA" id="ARBA00023159"/>
    </source>
</evidence>
<keyword evidence="1" id="KW-0547">Nucleotide-binding</keyword>
<feature type="domain" description="Response regulatory" evidence="10">
    <location>
        <begin position="6"/>
        <end position="123"/>
    </location>
</feature>
<dbReference type="Pfam" id="PF02954">
    <property type="entry name" value="HTH_8"/>
    <property type="match status" value="1"/>
</dbReference>
<dbReference type="InterPro" id="IPR025944">
    <property type="entry name" value="Sigma_54_int_dom_CS"/>
</dbReference>
<keyword evidence="12" id="KW-1185">Reference proteome</keyword>
<keyword evidence="8" id="KW-0597">Phosphoprotein</keyword>
<evidence type="ECO:0000256" key="4">
    <source>
        <dbReference type="ARBA" id="ARBA00023015"/>
    </source>
</evidence>
<dbReference type="PRINTS" id="PR01590">
    <property type="entry name" value="HTHFIS"/>
</dbReference>
<dbReference type="InterPro" id="IPR003593">
    <property type="entry name" value="AAA+_ATPase"/>
</dbReference>
<evidence type="ECO:0000313" key="11">
    <source>
        <dbReference type="EMBL" id="MEN2785775.1"/>
    </source>
</evidence>
<dbReference type="PANTHER" id="PTHR32071">
    <property type="entry name" value="TRANSCRIPTIONAL REGULATORY PROTEIN"/>
    <property type="match status" value="1"/>
</dbReference>
<dbReference type="Gene3D" id="1.10.10.60">
    <property type="entry name" value="Homeodomain-like"/>
    <property type="match status" value="1"/>
</dbReference>
<evidence type="ECO:0000259" key="10">
    <source>
        <dbReference type="PROSITE" id="PS50110"/>
    </source>
</evidence>
<evidence type="ECO:0000256" key="3">
    <source>
        <dbReference type="ARBA" id="ARBA00023012"/>
    </source>
</evidence>
<evidence type="ECO:0000256" key="7">
    <source>
        <dbReference type="ARBA" id="ARBA00023163"/>
    </source>
</evidence>
<dbReference type="PROSITE" id="PS50045">
    <property type="entry name" value="SIGMA54_INTERACT_4"/>
    <property type="match status" value="1"/>
</dbReference>